<dbReference type="Pfam" id="PF07500">
    <property type="entry name" value="TFIIS_M"/>
    <property type="match status" value="1"/>
</dbReference>
<comment type="caution">
    <text evidence="3">The sequence shown here is derived from an EMBL/GenBank/DDBJ whole genome shotgun (WGS) entry which is preliminary data.</text>
</comment>
<feature type="compositionally biased region" description="Polar residues" evidence="1">
    <location>
        <begin position="29"/>
        <end position="44"/>
    </location>
</feature>
<dbReference type="Gene3D" id="1.10.472.30">
    <property type="entry name" value="Transcription elongation factor S-II, central domain"/>
    <property type="match status" value="1"/>
</dbReference>
<evidence type="ECO:0000313" key="4">
    <source>
        <dbReference type="Proteomes" id="UP001054945"/>
    </source>
</evidence>
<dbReference type="PANTHER" id="PTHR11477">
    <property type="entry name" value="TRANSCRIPTION FACTOR S-II ZINC FINGER DOMAIN-CONTAINING PROTEIN"/>
    <property type="match status" value="1"/>
</dbReference>
<dbReference type="InterPro" id="IPR036575">
    <property type="entry name" value="TFIIS_cen_dom_sf"/>
</dbReference>
<dbReference type="PANTHER" id="PTHR11477:SF51">
    <property type="entry name" value="PROTEIN PARTNER OF SNF, ISOFORM B"/>
    <property type="match status" value="1"/>
</dbReference>
<feature type="region of interest" description="Disordered" evidence="1">
    <location>
        <begin position="20"/>
        <end position="84"/>
    </location>
</feature>
<feature type="compositionally biased region" description="Polar residues" evidence="1">
    <location>
        <begin position="66"/>
        <end position="84"/>
    </location>
</feature>
<dbReference type="AlphaFoldDB" id="A0AAV4RMH6"/>
<name>A0AAV4RMH6_CAEEX</name>
<feature type="domain" description="TFIIS central" evidence="2">
    <location>
        <begin position="268"/>
        <end position="341"/>
    </location>
</feature>
<dbReference type="SUPFAM" id="SSF46942">
    <property type="entry name" value="Elongation factor TFIIS domain 2"/>
    <property type="match status" value="1"/>
</dbReference>
<dbReference type="Pfam" id="PF07744">
    <property type="entry name" value="SPOC"/>
    <property type="match status" value="1"/>
</dbReference>
<evidence type="ECO:0000256" key="1">
    <source>
        <dbReference type="SAM" id="MobiDB-lite"/>
    </source>
</evidence>
<proteinExistence type="predicted"/>
<sequence length="588" mass="66027">MIKEEVFFFGTDTVKFSVPGKRKQVPDAKTSQPSSFDKSLNNENSSKKEISKQPVFTIPKVKSEKSTTTGISKQSSFTKLPSTLQQNIHTDSKLTDDHPKNSLSIEQSASVALNANVLCETPISPKQSLLLTQNPPPPEIKKGNKDEKKIVVKNTQKCIHCQSEAKVNSCYCSDDCIEKYAIQCIQTLREAREDLKDVEFDSQKLTVFNGLKSDSTITESGPTTGEVVSWLKANPCYMISCSMQNDVSLQKNECDSSTEKKDAAKANVRVNVKKTLKNILMDRCKNADDIEMPEADIQRIAIKIEEELNSLYKDNNNRYRTKYRSLMFNIKDPRNQGLFRKNSKRYHTSWTFSTAAKSGSGLLIKKTHKGEVEIGDDLTSIVKQEIPEVILKDVPDDVVEPEKKKEVKDSTHLHRSHLFDLNCKICTGKIVPPPVEDVPKKVSKEKLLKSNVGDDLMDQEPTPTVSESTDINVNSAVKEIVSKGQSSVWKGFIFMQDIAKFVTSAYKVSGRTDRLQFELIYHSLQAANEEEAVAYDKFYSYLSNRKRYGVVANYSKKIKDFYLLPLAATSPVPVVLVPFDGPGIYTVI</sequence>
<keyword evidence="4" id="KW-1185">Reference proteome</keyword>
<organism evidence="3 4">
    <name type="scientific">Caerostris extrusa</name>
    <name type="common">Bark spider</name>
    <name type="synonym">Caerostris bankana</name>
    <dbReference type="NCBI Taxonomy" id="172846"/>
    <lineage>
        <taxon>Eukaryota</taxon>
        <taxon>Metazoa</taxon>
        <taxon>Ecdysozoa</taxon>
        <taxon>Arthropoda</taxon>
        <taxon>Chelicerata</taxon>
        <taxon>Arachnida</taxon>
        <taxon>Araneae</taxon>
        <taxon>Araneomorphae</taxon>
        <taxon>Entelegynae</taxon>
        <taxon>Araneoidea</taxon>
        <taxon>Araneidae</taxon>
        <taxon>Caerostris</taxon>
    </lineage>
</organism>
<accession>A0AAV4RMH6</accession>
<dbReference type="InterPro" id="IPR003618">
    <property type="entry name" value="TFIIS_cen_dom"/>
</dbReference>
<protein>
    <submittedName>
        <fullName evidence="3">PHD finger protein 3</fullName>
    </submittedName>
</protein>
<dbReference type="PROSITE" id="PS51321">
    <property type="entry name" value="TFIIS_CENTRAL"/>
    <property type="match status" value="1"/>
</dbReference>
<dbReference type="GO" id="GO:0005634">
    <property type="term" value="C:nucleus"/>
    <property type="evidence" value="ECO:0007669"/>
    <property type="project" value="TreeGrafter"/>
</dbReference>
<gene>
    <name evidence="3" type="primary">PHF3</name>
    <name evidence="3" type="ORF">CEXT_532071</name>
</gene>
<dbReference type="EMBL" id="BPLR01008272">
    <property type="protein sequence ID" value="GIY23438.1"/>
    <property type="molecule type" value="Genomic_DNA"/>
</dbReference>
<evidence type="ECO:0000313" key="3">
    <source>
        <dbReference type="EMBL" id="GIY23438.1"/>
    </source>
</evidence>
<dbReference type="Proteomes" id="UP001054945">
    <property type="component" value="Unassembled WGS sequence"/>
</dbReference>
<reference evidence="3 4" key="1">
    <citation type="submission" date="2021-06" db="EMBL/GenBank/DDBJ databases">
        <title>Caerostris extrusa draft genome.</title>
        <authorList>
            <person name="Kono N."/>
            <person name="Arakawa K."/>
        </authorList>
    </citation>
    <scope>NUCLEOTIDE SEQUENCE [LARGE SCALE GENOMIC DNA]</scope>
</reference>
<dbReference type="SMART" id="SM00510">
    <property type="entry name" value="TFS2M"/>
    <property type="match status" value="1"/>
</dbReference>
<evidence type="ECO:0000259" key="2">
    <source>
        <dbReference type="PROSITE" id="PS51321"/>
    </source>
</evidence>
<dbReference type="InterPro" id="IPR012921">
    <property type="entry name" value="SPOC_C"/>
</dbReference>
<dbReference type="GO" id="GO:0006351">
    <property type="term" value="P:DNA-templated transcription"/>
    <property type="evidence" value="ECO:0007669"/>
    <property type="project" value="InterPro"/>
</dbReference>